<gene>
    <name evidence="2" type="ORF">ACFPBZ_07055</name>
</gene>
<dbReference type="EMBL" id="JBHSIV010000005">
    <property type="protein sequence ID" value="MFC5061958.1"/>
    <property type="molecule type" value="Genomic_DNA"/>
</dbReference>
<accession>A0ABV9YGL8</accession>
<proteinExistence type="predicted"/>
<sequence>MTIATTVSIVSVLVTLSLAVWGFRRTSNADQLRAFSVVHDRYLEERVRIGRRAIHQHVASGGKATLSDEMRSNMTYALAVMNSVAVSCDTGFVDQKLIARTMGRSFVSAVDGARWFIDESEQVRGYRPYGYAEQLADQLRRRVDLGGSKPPQDGVEDRRAEDRNSGRNDEA</sequence>
<reference evidence="3" key="1">
    <citation type="journal article" date="2019" name="Int. J. Syst. Evol. Microbiol.">
        <title>The Global Catalogue of Microorganisms (GCM) 10K type strain sequencing project: providing services to taxonomists for standard genome sequencing and annotation.</title>
        <authorList>
            <consortium name="The Broad Institute Genomics Platform"/>
            <consortium name="The Broad Institute Genome Sequencing Center for Infectious Disease"/>
            <person name="Wu L."/>
            <person name="Ma J."/>
        </authorList>
    </citation>
    <scope>NUCLEOTIDE SEQUENCE [LARGE SCALE GENOMIC DNA]</scope>
    <source>
        <strain evidence="3">CGMCC 4.7093</strain>
    </source>
</reference>
<organism evidence="2 3">
    <name type="scientific">Actinomycetospora atypica</name>
    <dbReference type="NCBI Taxonomy" id="1290095"/>
    <lineage>
        <taxon>Bacteria</taxon>
        <taxon>Bacillati</taxon>
        <taxon>Actinomycetota</taxon>
        <taxon>Actinomycetes</taxon>
        <taxon>Pseudonocardiales</taxon>
        <taxon>Pseudonocardiaceae</taxon>
        <taxon>Actinomycetospora</taxon>
    </lineage>
</organism>
<feature type="region of interest" description="Disordered" evidence="1">
    <location>
        <begin position="142"/>
        <end position="171"/>
    </location>
</feature>
<keyword evidence="3" id="KW-1185">Reference proteome</keyword>
<evidence type="ECO:0000313" key="3">
    <source>
        <dbReference type="Proteomes" id="UP001595947"/>
    </source>
</evidence>
<feature type="compositionally biased region" description="Basic and acidic residues" evidence="1">
    <location>
        <begin position="155"/>
        <end position="171"/>
    </location>
</feature>
<dbReference type="Pfam" id="PF15956">
    <property type="entry name" value="DUF4760"/>
    <property type="match status" value="1"/>
</dbReference>
<comment type="caution">
    <text evidence="2">The sequence shown here is derived from an EMBL/GenBank/DDBJ whole genome shotgun (WGS) entry which is preliminary data.</text>
</comment>
<name>A0ABV9YGL8_9PSEU</name>
<evidence type="ECO:0000313" key="2">
    <source>
        <dbReference type="EMBL" id="MFC5061958.1"/>
    </source>
</evidence>
<dbReference type="InterPro" id="IPR031876">
    <property type="entry name" value="DUF4760"/>
</dbReference>
<protein>
    <submittedName>
        <fullName evidence="2">Uncharacterized protein</fullName>
    </submittedName>
</protein>
<evidence type="ECO:0000256" key="1">
    <source>
        <dbReference type="SAM" id="MobiDB-lite"/>
    </source>
</evidence>
<dbReference type="Proteomes" id="UP001595947">
    <property type="component" value="Unassembled WGS sequence"/>
</dbReference>
<dbReference type="RefSeq" id="WP_378035308.1">
    <property type="nucleotide sequence ID" value="NZ_JBHSIV010000005.1"/>
</dbReference>